<dbReference type="Gene3D" id="3.75.10.10">
    <property type="entry name" value="L-arginine/glycine Amidinotransferase, Chain A"/>
    <property type="match status" value="1"/>
</dbReference>
<protein>
    <submittedName>
        <fullName evidence="4">Dimethylargininase</fullName>
    </submittedName>
</protein>
<dbReference type="PANTHER" id="PTHR12737">
    <property type="entry name" value="DIMETHYLARGININE DIMETHYLAMINOHYDROLASE"/>
    <property type="match status" value="1"/>
</dbReference>
<dbReference type="OrthoDB" id="9790596at2"/>
<dbReference type="PANTHER" id="PTHR12737:SF9">
    <property type="entry name" value="DIMETHYLARGININASE"/>
    <property type="match status" value="1"/>
</dbReference>
<evidence type="ECO:0000313" key="4">
    <source>
        <dbReference type="EMBL" id="SDC68371.1"/>
    </source>
</evidence>
<dbReference type="GO" id="GO:0006525">
    <property type="term" value="P:arginine metabolic process"/>
    <property type="evidence" value="ECO:0007669"/>
    <property type="project" value="TreeGrafter"/>
</dbReference>
<feature type="active site" description="Nucleophile" evidence="3">
    <location>
        <position position="248"/>
    </location>
</feature>
<dbReference type="RefSeq" id="WP_092439148.1">
    <property type="nucleotide sequence ID" value="NZ_FMYP01000044.1"/>
</dbReference>
<feature type="active site" description="Proton donor" evidence="3">
    <location>
        <position position="161"/>
    </location>
</feature>
<dbReference type="SUPFAM" id="SSF55909">
    <property type="entry name" value="Pentein"/>
    <property type="match status" value="1"/>
</dbReference>
<comment type="similarity">
    <text evidence="1">Belongs to the DDAH family.</text>
</comment>
<sequence>MFTKAIVRKPCAEMINGITTANLGKPNFEIAQNQHALYIEALRSCGLKVSVLEADSRFPDSTFIEDSAVCTPHCGVVTNPGNLARRGERDAMFNVLAEFYPNVHEIVSPGTLDAGDVMMVGSNYYIGLSERTNEHGANQLIQILRSYNLNGIPVKMDKMLHLKTGLSYLENNNLLITHQFINDPTFDQFNKIVIEPEDAYSANSLWVNGTVLVPKGYPRTLEKIKNLGYTTIEVDTFEFRKLDGGLSCLSLRF</sequence>
<dbReference type="GO" id="GO:0016403">
    <property type="term" value="F:dimethylargininase activity"/>
    <property type="evidence" value="ECO:0007669"/>
    <property type="project" value="TreeGrafter"/>
</dbReference>
<evidence type="ECO:0000256" key="2">
    <source>
        <dbReference type="ARBA" id="ARBA00022801"/>
    </source>
</evidence>
<evidence type="ECO:0000256" key="1">
    <source>
        <dbReference type="ARBA" id="ARBA00008532"/>
    </source>
</evidence>
<gene>
    <name evidence="4" type="ORF">SAMN05216323_10446</name>
</gene>
<dbReference type="Pfam" id="PF02274">
    <property type="entry name" value="ADI"/>
    <property type="match status" value="1"/>
</dbReference>
<dbReference type="AlphaFoldDB" id="A0A1G6NL44"/>
<evidence type="ECO:0000256" key="3">
    <source>
        <dbReference type="PIRSR" id="PIRSR633199-1"/>
    </source>
</evidence>
<organism evidence="4 5">
    <name type="scientific">Williamwhitmania taraxaci</name>
    <dbReference type="NCBI Taxonomy" id="1640674"/>
    <lineage>
        <taxon>Bacteria</taxon>
        <taxon>Pseudomonadati</taxon>
        <taxon>Bacteroidota</taxon>
        <taxon>Bacteroidia</taxon>
        <taxon>Bacteroidales</taxon>
        <taxon>Williamwhitmaniaceae</taxon>
        <taxon>Williamwhitmania</taxon>
    </lineage>
</organism>
<name>A0A1G6NL44_9BACT</name>
<dbReference type="GO" id="GO:0016597">
    <property type="term" value="F:amino acid binding"/>
    <property type="evidence" value="ECO:0007669"/>
    <property type="project" value="TreeGrafter"/>
</dbReference>
<keyword evidence="2" id="KW-0378">Hydrolase</keyword>
<dbReference type="STRING" id="1640674.SAMN05216323_10446"/>
<dbReference type="GO" id="GO:0045429">
    <property type="term" value="P:positive regulation of nitric oxide biosynthetic process"/>
    <property type="evidence" value="ECO:0007669"/>
    <property type="project" value="TreeGrafter"/>
</dbReference>
<reference evidence="4 5" key="1">
    <citation type="submission" date="2016-09" db="EMBL/GenBank/DDBJ databases">
        <authorList>
            <person name="Capua I."/>
            <person name="De Benedictis P."/>
            <person name="Joannis T."/>
            <person name="Lombin L.H."/>
            <person name="Cattoli G."/>
        </authorList>
    </citation>
    <scope>NUCLEOTIDE SEQUENCE [LARGE SCALE GENOMIC DNA]</scope>
    <source>
        <strain evidence="4 5">A7P-90m</strain>
    </source>
</reference>
<accession>A0A1G6NL44</accession>
<proteinExistence type="inferred from homology"/>
<dbReference type="Proteomes" id="UP000199452">
    <property type="component" value="Unassembled WGS sequence"/>
</dbReference>
<dbReference type="InterPro" id="IPR033199">
    <property type="entry name" value="DDAH-like"/>
</dbReference>
<keyword evidence="5" id="KW-1185">Reference proteome</keyword>
<dbReference type="GO" id="GO:0000052">
    <property type="term" value="P:citrulline metabolic process"/>
    <property type="evidence" value="ECO:0007669"/>
    <property type="project" value="TreeGrafter"/>
</dbReference>
<evidence type="ECO:0000313" key="5">
    <source>
        <dbReference type="Proteomes" id="UP000199452"/>
    </source>
</evidence>
<dbReference type="EMBL" id="FMYP01000044">
    <property type="protein sequence ID" value="SDC68371.1"/>
    <property type="molecule type" value="Genomic_DNA"/>
</dbReference>